<dbReference type="EMBL" id="JAFBDZ010000002">
    <property type="protein sequence ID" value="MBM7585888.1"/>
    <property type="molecule type" value="Genomic_DNA"/>
</dbReference>
<dbReference type="RefSeq" id="WP_275583396.1">
    <property type="nucleotide sequence ID" value="NZ_JAFBDZ010000002.1"/>
</dbReference>
<comment type="caution">
    <text evidence="2">The sequence shown here is derived from an EMBL/GenBank/DDBJ whole genome shotgun (WGS) entry which is preliminary data.</text>
</comment>
<name>A0ABS2NDE1_9BACI</name>
<organism evidence="2 3">
    <name type="scientific">Rossellomorea pakistanensis</name>
    <dbReference type="NCBI Taxonomy" id="992288"/>
    <lineage>
        <taxon>Bacteria</taxon>
        <taxon>Bacillati</taxon>
        <taxon>Bacillota</taxon>
        <taxon>Bacilli</taxon>
        <taxon>Bacillales</taxon>
        <taxon>Bacillaceae</taxon>
        <taxon>Rossellomorea</taxon>
    </lineage>
</organism>
<evidence type="ECO:0000259" key="1">
    <source>
        <dbReference type="Pfam" id="PF13930"/>
    </source>
</evidence>
<evidence type="ECO:0000313" key="2">
    <source>
        <dbReference type="EMBL" id="MBM7585888.1"/>
    </source>
</evidence>
<dbReference type="InterPro" id="IPR044927">
    <property type="entry name" value="Endonuclea_NS_2"/>
</dbReference>
<gene>
    <name evidence="2" type="ORF">JOC86_002430</name>
</gene>
<sequence>MEKKWKITSSGSASIFKGSGNLDNLVPMNGNLNKGEWKKLEKYMGRCT</sequence>
<keyword evidence="3" id="KW-1185">Reference proteome</keyword>
<keyword evidence="2" id="KW-0255">Endonuclease</keyword>
<keyword evidence="2" id="KW-0378">Hydrolase</keyword>
<dbReference type="GO" id="GO:0004519">
    <property type="term" value="F:endonuclease activity"/>
    <property type="evidence" value="ECO:0007669"/>
    <property type="project" value="UniProtKB-KW"/>
</dbReference>
<accession>A0ABS2NDE1</accession>
<keyword evidence="2" id="KW-0540">Nuclease</keyword>
<dbReference type="Proteomes" id="UP001646157">
    <property type="component" value="Unassembled WGS sequence"/>
</dbReference>
<dbReference type="Pfam" id="PF13930">
    <property type="entry name" value="Endonuclea_NS_2"/>
    <property type="match status" value="1"/>
</dbReference>
<reference evidence="2 3" key="1">
    <citation type="submission" date="2021-01" db="EMBL/GenBank/DDBJ databases">
        <title>Genomic Encyclopedia of Type Strains, Phase IV (KMG-IV): sequencing the most valuable type-strain genomes for metagenomic binning, comparative biology and taxonomic classification.</title>
        <authorList>
            <person name="Goeker M."/>
        </authorList>
    </citation>
    <scope>NUCLEOTIDE SEQUENCE [LARGE SCALE GENOMIC DNA]</scope>
    <source>
        <strain evidence="2 3">DSM 24834</strain>
    </source>
</reference>
<proteinExistence type="predicted"/>
<feature type="domain" description="Type VII secretion system protein EssD-like" evidence="1">
    <location>
        <begin position="13"/>
        <end position="46"/>
    </location>
</feature>
<protein>
    <submittedName>
        <fullName evidence="2">DNA/RNA endonuclease G (NUC1)</fullName>
    </submittedName>
</protein>
<evidence type="ECO:0000313" key="3">
    <source>
        <dbReference type="Proteomes" id="UP001646157"/>
    </source>
</evidence>